<evidence type="ECO:0000313" key="7">
    <source>
        <dbReference type="EMBL" id="GHE04156.1"/>
    </source>
</evidence>
<dbReference type="PANTHER" id="PTHR42978">
    <property type="entry name" value="QUORUM-QUENCHING LACTONASE YTNP-RELATED-RELATED"/>
    <property type="match status" value="1"/>
</dbReference>
<dbReference type="PANTHER" id="PTHR42978:SF6">
    <property type="entry name" value="QUORUM-QUENCHING LACTONASE YTNP-RELATED"/>
    <property type="match status" value="1"/>
</dbReference>
<evidence type="ECO:0000313" key="8">
    <source>
        <dbReference type="EMBL" id="SDX50041.1"/>
    </source>
</evidence>
<keyword evidence="4" id="KW-0862">Zinc</keyword>
<dbReference type="SUPFAM" id="SSF56281">
    <property type="entry name" value="Metallo-hydrolase/oxidoreductase"/>
    <property type="match status" value="1"/>
</dbReference>
<dbReference type="InterPro" id="IPR036866">
    <property type="entry name" value="RibonucZ/Hydroxyglut_hydro"/>
</dbReference>
<keyword evidence="3" id="KW-0378">Hydrolase</keyword>
<evidence type="ECO:0000256" key="1">
    <source>
        <dbReference type="ARBA" id="ARBA00007749"/>
    </source>
</evidence>
<feature type="domain" description="Metallo-beta-lactamase" evidence="6">
    <location>
        <begin position="75"/>
        <end position="279"/>
    </location>
</feature>
<evidence type="ECO:0000259" key="6">
    <source>
        <dbReference type="SMART" id="SM00849"/>
    </source>
</evidence>
<reference evidence="8 9" key="2">
    <citation type="submission" date="2016-10" db="EMBL/GenBank/DDBJ databases">
        <authorList>
            <person name="Varghese N."/>
            <person name="Submissions S."/>
        </authorList>
    </citation>
    <scope>NUCLEOTIDE SEQUENCE [LARGE SCALE GENOMIC DNA]</scope>
    <source>
        <strain evidence="8 9">DSM 24802</strain>
    </source>
</reference>
<feature type="chain" id="PRO_5042812757" evidence="5">
    <location>
        <begin position="24"/>
        <end position="301"/>
    </location>
</feature>
<dbReference type="Pfam" id="PF00753">
    <property type="entry name" value="Lactamase_B"/>
    <property type="match status" value="1"/>
</dbReference>
<gene>
    <name evidence="7" type="ORF">GCM10008024_30130</name>
    <name evidence="8" type="ORF">SAMN05444006_11834</name>
</gene>
<dbReference type="Proteomes" id="UP000634647">
    <property type="component" value="Unassembled WGS sequence"/>
</dbReference>
<evidence type="ECO:0000256" key="5">
    <source>
        <dbReference type="SAM" id="SignalP"/>
    </source>
</evidence>
<dbReference type="CDD" id="cd07720">
    <property type="entry name" value="OPHC2-like_MBL-fold"/>
    <property type="match status" value="1"/>
</dbReference>
<dbReference type="InterPro" id="IPR051013">
    <property type="entry name" value="MBL_superfamily_lactonases"/>
</dbReference>
<dbReference type="Gene3D" id="3.60.15.10">
    <property type="entry name" value="Ribonuclease Z/Hydroxyacylglutathione hydrolase-like"/>
    <property type="match status" value="1"/>
</dbReference>
<proteinExistence type="inferred from homology"/>
<dbReference type="EMBL" id="FNOB01000018">
    <property type="protein sequence ID" value="SDX50041.1"/>
    <property type="molecule type" value="Genomic_DNA"/>
</dbReference>
<dbReference type="GO" id="GO:0016787">
    <property type="term" value="F:hydrolase activity"/>
    <property type="evidence" value="ECO:0007669"/>
    <property type="project" value="UniProtKB-KW"/>
</dbReference>
<accession>A0AAN5A0H9</accession>
<sequence length="301" mass="32354">MKITRRQMLGACAAATLARPVWAGVTLEMGQVKIETLSDGHLVLPRAFMLGDAPQPEADEILLLQGVEGQSFTPPCNLTLLRDGTNTILFDAGSGPGFQPTAGKLLAALDAVGVSPGEVTHVVFTHGHPDHLWGVLDDFDEPLFAEAQYLMGADEFAYWRDPDTLAAIGPARQAFAVGARRRLDLLAERITEIKDGQEILPGVTAQATYGHTPGHMSYVLHQGSDSVMVLGDAVANAHLAFLRPGWHWGSDQDPDQAAQARVALLDQIVQDKMRLIGFHLPGPGIGRAEKAPDGYRFIAEA</sequence>
<dbReference type="SMART" id="SM00849">
    <property type="entry name" value="Lactamase_B"/>
    <property type="match status" value="1"/>
</dbReference>
<dbReference type="Proteomes" id="UP000199541">
    <property type="component" value="Unassembled WGS sequence"/>
</dbReference>
<comment type="similarity">
    <text evidence="1">Belongs to the metallo-beta-lactamase superfamily.</text>
</comment>
<dbReference type="InterPro" id="IPR001279">
    <property type="entry name" value="Metallo-B-lactamas"/>
</dbReference>
<comment type="caution">
    <text evidence="7">The sequence shown here is derived from an EMBL/GenBank/DDBJ whole genome shotgun (WGS) entry which is preliminary data.</text>
</comment>
<keyword evidence="5" id="KW-0732">Signal</keyword>
<evidence type="ECO:0000256" key="4">
    <source>
        <dbReference type="ARBA" id="ARBA00022833"/>
    </source>
</evidence>
<keyword evidence="2" id="KW-0479">Metal-binding</keyword>
<evidence type="ECO:0000256" key="2">
    <source>
        <dbReference type="ARBA" id="ARBA00022723"/>
    </source>
</evidence>
<evidence type="ECO:0000313" key="10">
    <source>
        <dbReference type="Proteomes" id="UP000634647"/>
    </source>
</evidence>
<protein>
    <submittedName>
        <fullName evidence="8">Glyoxylase, beta-lactamase superfamily II</fullName>
    </submittedName>
    <submittedName>
        <fullName evidence="7">MBL fold metallo-hydrolase</fullName>
    </submittedName>
</protein>
<feature type="signal peptide" evidence="5">
    <location>
        <begin position="1"/>
        <end position="23"/>
    </location>
</feature>
<dbReference type="AlphaFoldDB" id="A0AAN5A0H9"/>
<evidence type="ECO:0000256" key="3">
    <source>
        <dbReference type="ARBA" id="ARBA00022801"/>
    </source>
</evidence>
<dbReference type="EMBL" id="BNAB01000015">
    <property type="protein sequence ID" value="GHE04156.1"/>
    <property type="molecule type" value="Genomic_DNA"/>
</dbReference>
<reference evidence="7" key="1">
    <citation type="journal article" date="2014" name="Int. J. Syst. Evol. Microbiol.">
        <title>Complete genome sequence of Corynebacterium casei LMG S-19264T (=DSM 44701T), isolated from a smear-ripened cheese.</title>
        <authorList>
            <consortium name="US DOE Joint Genome Institute (JGI-PGF)"/>
            <person name="Walter F."/>
            <person name="Albersmeier A."/>
            <person name="Kalinowski J."/>
            <person name="Ruckert C."/>
        </authorList>
    </citation>
    <scope>NUCLEOTIDE SEQUENCE</scope>
    <source>
        <strain evidence="7">CGMCC 1.10859</strain>
    </source>
</reference>
<evidence type="ECO:0000313" key="9">
    <source>
        <dbReference type="Proteomes" id="UP000199541"/>
    </source>
</evidence>
<reference evidence="7" key="3">
    <citation type="submission" date="2023-06" db="EMBL/GenBank/DDBJ databases">
        <authorList>
            <person name="Sun Q."/>
            <person name="Zhou Y."/>
        </authorList>
    </citation>
    <scope>NUCLEOTIDE SEQUENCE</scope>
    <source>
        <strain evidence="7">CGMCC 1.10859</strain>
    </source>
</reference>
<name>A0AAN5A0H9_9RHOB</name>
<organism evidence="7 10">
    <name type="scientific">Allgaiera indica</name>
    <dbReference type="NCBI Taxonomy" id="765699"/>
    <lineage>
        <taxon>Bacteria</taxon>
        <taxon>Pseudomonadati</taxon>
        <taxon>Pseudomonadota</taxon>
        <taxon>Alphaproteobacteria</taxon>
        <taxon>Rhodobacterales</taxon>
        <taxon>Paracoccaceae</taxon>
        <taxon>Allgaiera</taxon>
    </lineage>
</organism>
<dbReference type="GO" id="GO:0046872">
    <property type="term" value="F:metal ion binding"/>
    <property type="evidence" value="ECO:0007669"/>
    <property type="project" value="UniProtKB-KW"/>
</dbReference>
<keyword evidence="9" id="KW-1185">Reference proteome</keyword>
<dbReference type="RefSeq" id="WP_035837968.1">
    <property type="nucleotide sequence ID" value="NZ_BNAB01000015.1"/>
</dbReference>